<comment type="similarity">
    <text evidence="2">Belongs to the TFP11/STIP family.</text>
</comment>
<feature type="domain" description="G-patch" evidence="8">
    <location>
        <begin position="171"/>
        <end position="217"/>
    </location>
</feature>
<evidence type="ECO:0000313" key="9">
    <source>
        <dbReference type="EMBL" id="KAJ9589960.1"/>
    </source>
</evidence>
<evidence type="ECO:0000256" key="1">
    <source>
        <dbReference type="ARBA" id="ARBA00004123"/>
    </source>
</evidence>
<dbReference type="PANTHER" id="PTHR23329:SF1">
    <property type="entry name" value="TUFTELIN-INTERACTING PROTEIN 11"/>
    <property type="match status" value="1"/>
</dbReference>
<dbReference type="InterPro" id="IPR000467">
    <property type="entry name" value="G_patch_dom"/>
</dbReference>
<sequence length="645" mass="73292">MSEEEVEKFEITDYDLENEFNINRPNRRLSKNKQIYGIWADDSGDEGDSSGAARPSFRGAGVVSGKHNYSAPVSFVSGGVQQSGKKTAKSGEKGEKADEDEDDDERGESSRAGDSSSESEDERVSLGRGKFQKQMQLNLNVEGEIAGLRKKRAPVNTSLINKGMGGWEKHTKGIGAKLLLQMGFQPGKGLGKDLQGISAPVEAHLRKGRGAIGAYGPEKSQKVSEVQPDSEEEEAKEFAEKLSQWRKGDVSNKKKKIRYVYKSVDEVLEQGKTTGSLRKDYSHLSKVKVIDMTGPQQRVLSGYHAIAGQQRPADEWELRKDKKFVNFALPELQHNLNLLMDMSEQDIIQNDRKLRYASDRIVMLEQEEASLSKILEQETRHISTLETVLNSIQGLIDQSNDTANPLTLEKAAETFKDLQEKYFEEYRLYELSDLASKLIAPLMKQHLSTWSPLENALYPMPLFRQWKDILECGQTQTLTTVTTQDPYHRIVWEAWMPSVRQAISNWNCRQCEPLIEFLEHWLPLVPPWVLDNIRDQLVLPRVQNEVEEWNPMTDTVPIHAWIHPWLPLLGSRLETTVYPIIRHKLSKALVNWHPSDRSAKLMLLPWHGVFSQGDMDAFLVKNIVPKLQLAMQELVINPHQQHLGK</sequence>
<reference evidence="9" key="1">
    <citation type="journal article" date="2023" name="IScience">
        <title>Live-bearing cockroach genome reveals convergent evolutionary mechanisms linked to viviparity in insects and beyond.</title>
        <authorList>
            <person name="Fouks B."/>
            <person name="Harrison M.C."/>
            <person name="Mikhailova A.A."/>
            <person name="Marchal E."/>
            <person name="English S."/>
            <person name="Carruthers M."/>
            <person name="Jennings E.C."/>
            <person name="Chiamaka E.L."/>
            <person name="Frigard R.A."/>
            <person name="Pippel M."/>
            <person name="Attardo G.M."/>
            <person name="Benoit J.B."/>
            <person name="Bornberg-Bauer E."/>
            <person name="Tobe S.S."/>
        </authorList>
    </citation>
    <scope>NUCLEOTIDE SEQUENCE</scope>
    <source>
        <strain evidence="9">Stay&amp;Tobe</strain>
    </source>
</reference>
<dbReference type="InterPro" id="IPR022159">
    <property type="entry name" value="STIP/TFIP11_N"/>
</dbReference>
<evidence type="ECO:0000256" key="6">
    <source>
        <dbReference type="ARBA" id="ARBA00023242"/>
    </source>
</evidence>
<dbReference type="InterPro" id="IPR045211">
    <property type="entry name" value="TFP11/STIP/Ntr1"/>
</dbReference>
<evidence type="ECO:0000256" key="7">
    <source>
        <dbReference type="SAM" id="MobiDB-lite"/>
    </source>
</evidence>
<proteinExistence type="inferred from homology"/>
<feature type="non-terminal residue" evidence="9">
    <location>
        <position position="645"/>
    </location>
</feature>
<feature type="compositionally biased region" description="Acidic residues" evidence="7">
    <location>
        <begin position="97"/>
        <end position="106"/>
    </location>
</feature>
<comment type="subcellular location">
    <subcellularLocation>
        <location evidence="1">Nucleus</location>
    </subcellularLocation>
</comment>
<evidence type="ECO:0000256" key="5">
    <source>
        <dbReference type="ARBA" id="ARBA00023187"/>
    </source>
</evidence>
<dbReference type="PROSITE" id="PS50174">
    <property type="entry name" value="G_PATCH"/>
    <property type="match status" value="1"/>
</dbReference>
<evidence type="ECO:0000256" key="4">
    <source>
        <dbReference type="ARBA" id="ARBA00022728"/>
    </source>
</evidence>
<gene>
    <name evidence="9" type="ORF">L9F63_016906</name>
</gene>
<accession>A0AAD8EGR4</accession>
<dbReference type="SMART" id="SM00443">
    <property type="entry name" value="G_patch"/>
    <property type="match status" value="1"/>
</dbReference>
<dbReference type="GO" id="GO:0071008">
    <property type="term" value="C:U2-type post-mRNA release spliceosomal complex"/>
    <property type="evidence" value="ECO:0007669"/>
    <property type="project" value="TreeGrafter"/>
</dbReference>
<dbReference type="InterPro" id="IPR022783">
    <property type="entry name" value="GCFC_dom"/>
</dbReference>
<dbReference type="PANTHER" id="PTHR23329">
    <property type="entry name" value="TUFTELIN-INTERACTING PROTEIN 11-RELATED"/>
    <property type="match status" value="1"/>
</dbReference>
<feature type="region of interest" description="Disordered" evidence="7">
    <location>
        <begin position="39"/>
        <end position="131"/>
    </location>
</feature>
<dbReference type="Proteomes" id="UP001233999">
    <property type="component" value="Unassembled WGS sequence"/>
</dbReference>
<evidence type="ECO:0000259" key="8">
    <source>
        <dbReference type="PROSITE" id="PS50174"/>
    </source>
</evidence>
<comment type="caution">
    <text evidence="9">The sequence shown here is derived from an EMBL/GenBank/DDBJ whole genome shotgun (WGS) entry which is preliminary data.</text>
</comment>
<dbReference type="Pfam" id="PF07842">
    <property type="entry name" value="GCFC"/>
    <property type="match status" value="1"/>
</dbReference>
<evidence type="ECO:0000313" key="10">
    <source>
        <dbReference type="Proteomes" id="UP001233999"/>
    </source>
</evidence>
<keyword evidence="3" id="KW-0507">mRNA processing</keyword>
<dbReference type="Pfam" id="PF12457">
    <property type="entry name" value="TIP_N"/>
    <property type="match status" value="1"/>
</dbReference>
<keyword evidence="5" id="KW-0508">mRNA splicing</keyword>
<keyword evidence="10" id="KW-1185">Reference proteome</keyword>
<keyword evidence="4" id="KW-0747">Spliceosome</keyword>
<protein>
    <recommendedName>
        <fullName evidence="8">G-patch domain-containing protein</fullName>
    </recommendedName>
</protein>
<keyword evidence="6" id="KW-0539">Nucleus</keyword>
<organism evidence="9 10">
    <name type="scientific">Diploptera punctata</name>
    <name type="common">Pacific beetle cockroach</name>
    <dbReference type="NCBI Taxonomy" id="6984"/>
    <lineage>
        <taxon>Eukaryota</taxon>
        <taxon>Metazoa</taxon>
        <taxon>Ecdysozoa</taxon>
        <taxon>Arthropoda</taxon>
        <taxon>Hexapoda</taxon>
        <taxon>Insecta</taxon>
        <taxon>Pterygota</taxon>
        <taxon>Neoptera</taxon>
        <taxon>Polyneoptera</taxon>
        <taxon>Dictyoptera</taxon>
        <taxon>Blattodea</taxon>
        <taxon>Blaberoidea</taxon>
        <taxon>Blaberidae</taxon>
        <taxon>Diplopterinae</taxon>
        <taxon>Diploptera</taxon>
    </lineage>
</organism>
<name>A0AAD8EGR4_DIPPU</name>
<evidence type="ECO:0000256" key="2">
    <source>
        <dbReference type="ARBA" id="ARBA00010900"/>
    </source>
</evidence>
<reference evidence="9" key="2">
    <citation type="submission" date="2023-05" db="EMBL/GenBank/DDBJ databases">
        <authorList>
            <person name="Fouks B."/>
        </authorList>
    </citation>
    <scope>NUCLEOTIDE SEQUENCE</scope>
    <source>
        <strain evidence="9">Stay&amp;Tobe</strain>
        <tissue evidence="9">Testes</tissue>
    </source>
</reference>
<dbReference type="GO" id="GO:0000390">
    <property type="term" value="P:spliceosomal complex disassembly"/>
    <property type="evidence" value="ECO:0007669"/>
    <property type="project" value="InterPro"/>
</dbReference>
<evidence type="ECO:0000256" key="3">
    <source>
        <dbReference type="ARBA" id="ARBA00022664"/>
    </source>
</evidence>
<dbReference type="GO" id="GO:0003676">
    <property type="term" value="F:nucleic acid binding"/>
    <property type="evidence" value="ECO:0007669"/>
    <property type="project" value="InterPro"/>
</dbReference>
<dbReference type="AlphaFoldDB" id="A0AAD8EGR4"/>
<dbReference type="EMBL" id="JASPKZ010004580">
    <property type="protein sequence ID" value="KAJ9589960.1"/>
    <property type="molecule type" value="Genomic_DNA"/>
</dbReference>
<dbReference type="Pfam" id="PF01585">
    <property type="entry name" value="G-patch"/>
    <property type="match status" value="1"/>
</dbReference>